<protein>
    <submittedName>
        <fullName evidence="1">Uncharacterized protein</fullName>
    </submittedName>
</protein>
<dbReference type="Proteomes" id="UP000326994">
    <property type="component" value="Unassembled WGS sequence"/>
</dbReference>
<keyword evidence="2" id="KW-1185">Reference proteome</keyword>
<dbReference type="AlphaFoldDB" id="A0A5J4G274"/>
<sequence length="80" mass="8950">MGCKNILAGLNFFKSFKKIPIKKIVTANKNNQKLLNLKKPYVFKSIVKSAIIELINSIPVVVINLSPVLFKKCFSAISIE</sequence>
<dbReference type="EMBL" id="BKCF01000002">
    <property type="protein sequence ID" value="GEQ86231.1"/>
    <property type="molecule type" value="Genomic_DNA"/>
</dbReference>
<evidence type="ECO:0000313" key="2">
    <source>
        <dbReference type="Proteomes" id="UP000326994"/>
    </source>
</evidence>
<comment type="caution">
    <text evidence="1">The sequence shown here is derived from an EMBL/GenBank/DDBJ whole genome shotgun (WGS) entry which is preliminary data.</text>
</comment>
<proteinExistence type="predicted"/>
<accession>A0A5J4G274</accession>
<reference evidence="1 2" key="1">
    <citation type="submission" date="2019-08" db="EMBL/GenBank/DDBJ databases">
        <title>Ulvibacter marinistellae sp. nov., isolated from a starfish, Patiria pectinifera.</title>
        <authorList>
            <person name="Kawano K."/>
            <person name="Ushijima N."/>
            <person name="Kihara M."/>
            <person name="Itoh H."/>
        </authorList>
    </citation>
    <scope>NUCLEOTIDE SEQUENCE [LARGE SCALE GENOMIC DNA]</scope>
    <source>
        <strain evidence="1 2">KK4</strain>
    </source>
</reference>
<organism evidence="1 2">
    <name type="scientific">Patiriisocius marinistellae</name>
    <dbReference type="NCBI Taxonomy" id="2494560"/>
    <lineage>
        <taxon>Bacteria</taxon>
        <taxon>Pseudomonadati</taxon>
        <taxon>Bacteroidota</taxon>
        <taxon>Flavobacteriia</taxon>
        <taxon>Flavobacteriales</taxon>
        <taxon>Flavobacteriaceae</taxon>
        <taxon>Patiriisocius</taxon>
    </lineage>
</organism>
<evidence type="ECO:0000313" key="1">
    <source>
        <dbReference type="EMBL" id="GEQ86231.1"/>
    </source>
</evidence>
<gene>
    <name evidence="1" type="ORF">ULMS_17390</name>
</gene>
<name>A0A5J4G274_9FLAO</name>